<dbReference type="RefSeq" id="WP_345525499.1">
    <property type="nucleotide sequence ID" value="NZ_BAABKN010000006.1"/>
</dbReference>
<organism evidence="1 2">
    <name type="scientific">Nocardioides endophyticus</name>
    <dbReference type="NCBI Taxonomy" id="1353775"/>
    <lineage>
        <taxon>Bacteria</taxon>
        <taxon>Bacillati</taxon>
        <taxon>Actinomycetota</taxon>
        <taxon>Actinomycetes</taxon>
        <taxon>Propionibacteriales</taxon>
        <taxon>Nocardioidaceae</taxon>
        <taxon>Nocardioides</taxon>
    </lineage>
</organism>
<comment type="caution">
    <text evidence="1">The sequence shown here is derived from an EMBL/GenBank/DDBJ whole genome shotgun (WGS) entry which is preliminary data.</text>
</comment>
<dbReference type="Gene3D" id="2.60.120.10">
    <property type="entry name" value="Jelly Rolls"/>
    <property type="match status" value="1"/>
</dbReference>
<gene>
    <name evidence="1" type="ORF">GCM10023350_09890</name>
</gene>
<evidence type="ECO:0008006" key="3">
    <source>
        <dbReference type="Google" id="ProtNLM"/>
    </source>
</evidence>
<sequence length="75" mass="8558">MLDGRMDVPVADQSRCAAFVYIPRATRHAFEITSTSATFLCLVVPGGFEDYFLELGELTDRRFPREPTDFRLGQR</sequence>
<accession>A0ABP8YGS1</accession>
<dbReference type="EMBL" id="BAABKN010000006">
    <property type="protein sequence ID" value="GAA4728756.1"/>
    <property type="molecule type" value="Genomic_DNA"/>
</dbReference>
<dbReference type="InterPro" id="IPR011051">
    <property type="entry name" value="RmlC_Cupin_sf"/>
</dbReference>
<proteinExistence type="predicted"/>
<dbReference type="InterPro" id="IPR014710">
    <property type="entry name" value="RmlC-like_jellyroll"/>
</dbReference>
<dbReference type="SUPFAM" id="SSF51182">
    <property type="entry name" value="RmlC-like cupins"/>
    <property type="match status" value="1"/>
</dbReference>
<name>A0ABP8YGS1_9ACTN</name>
<dbReference type="Proteomes" id="UP001499882">
    <property type="component" value="Unassembled WGS sequence"/>
</dbReference>
<keyword evidence="2" id="KW-1185">Reference proteome</keyword>
<protein>
    <recommendedName>
        <fullName evidence="3">Cupin domain-containing protein</fullName>
    </recommendedName>
</protein>
<reference evidence="2" key="1">
    <citation type="journal article" date="2019" name="Int. J. Syst. Evol. Microbiol.">
        <title>The Global Catalogue of Microorganisms (GCM) 10K type strain sequencing project: providing services to taxonomists for standard genome sequencing and annotation.</title>
        <authorList>
            <consortium name="The Broad Institute Genomics Platform"/>
            <consortium name="The Broad Institute Genome Sequencing Center for Infectious Disease"/>
            <person name="Wu L."/>
            <person name="Ma J."/>
        </authorList>
    </citation>
    <scope>NUCLEOTIDE SEQUENCE [LARGE SCALE GENOMIC DNA]</scope>
    <source>
        <strain evidence="2">JCM 18532</strain>
    </source>
</reference>
<evidence type="ECO:0000313" key="2">
    <source>
        <dbReference type="Proteomes" id="UP001499882"/>
    </source>
</evidence>
<evidence type="ECO:0000313" key="1">
    <source>
        <dbReference type="EMBL" id="GAA4728756.1"/>
    </source>
</evidence>